<evidence type="ECO:0000313" key="1">
    <source>
        <dbReference type="EMBL" id="MFC4852064.1"/>
    </source>
</evidence>
<protein>
    <recommendedName>
        <fullName evidence="3">ESAT-6 protein secretion system EspG family protein</fullName>
    </recommendedName>
</protein>
<sequence length="232" mass="24479">MTSTVVHRALDGRRYELSGAFDFAQPSTSSVRVTVRGRTHELVAGVGGLAEEVAGALGVSGFDEELRFAGGTLLVGRTSRVDPGSRITENILLAVWRGRRHCLISHFYDTSTTAAVAALDTLGITEHDDGMAVRPAGGSAVVAPATVVKEVPALGLLEMTVPSAPQATRLPEWKGAKTRAGELFSDRLSNGDPYFVLAGQDTWTSVLPLADTDVARVPALVDGLGMRLLGDR</sequence>
<evidence type="ECO:0008006" key="3">
    <source>
        <dbReference type="Google" id="ProtNLM"/>
    </source>
</evidence>
<reference evidence="2" key="1">
    <citation type="journal article" date="2019" name="Int. J. Syst. Evol. Microbiol.">
        <title>The Global Catalogue of Microorganisms (GCM) 10K type strain sequencing project: providing services to taxonomists for standard genome sequencing and annotation.</title>
        <authorList>
            <consortium name="The Broad Institute Genomics Platform"/>
            <consortium name="The Broad Institute Genome Sequencing Center for Infectious Disease"/>
            <person name="Wu L."/>
            <person name="Ma J."/>
        </authorList>
    </citation>
    <scope>NUCLEOTIDE SEQUENCE [LARGE SCALE GENOMIC DNA]</scope>
    <source>
        <strain evidence="2">ZS-22-S1</strain>
    </source>
</reference>
<keyword evidence="2" id="KW-1185">Reference proteome</keyword>
<dbReference type="EMBL" id="JBHSIS010000002">
    <property type="protein sequence ID" value="MFC4852064.1"/>
    <property type="molecule type" value="Genomic_DNA"/>
</dbReference>
<proteinExistence type="predicted"/>
<dbReference type="RefSeq" id="WP_378053431.1">
    <property type="nucleotide sequence ID" value="NZ_JBHSIS010000002.1"/>
</dbReference>
<dbReference type="Proteomes" id="UP001595859">
    <property type="component" value="Unassembled WGS sequence"/>
</dbReference>
<accession>A0ABV9RTT6</accession>
<organism evidence="1 2">
    <name type="scientific">Actinophytocola glycyrrhizae</name>
    <dbReference type="NCBI Taxonomy" id="2044873"/>
    <lineage>
        <taxon>Bacteria</taxon>
        <taxon>Bacillati</taxon>
        <taxon>Actinomycetota</taxon>
        <taxon>Actinomycetes</taxon>
        <taxon>Pseudonocardiales</taxon>
        <taxon>Pseudonocardiaceae</taxon>
    </lineage>
</organism>
<comment type="caution">
    <text evidence="1">The sequence shown here is derived from an EMBL/GenBank/DDBJ whole genome shotgun (WGS) entry which is preliminary data.</text>
</comment>
<name>A0ABV9RTT6_9PSEU</name>
<gene>
    <name evidence="1" type="ORF">ACFPCV_01015</name>
</gene>
<evidence type="ECO:0000313" key="2">
    <source>
        <dbReference type="Proteomes" id="UP001595859"/>
    </source>
</evidence>